<accession>A0A2T4FY79</accession>
<evidence type="ECO:0000313" key="2">
    <source>
        <dbReference type="EMBL" id="OCW21705.1"/>
    </source>
</evidence>
<gene>
    <name evidence="2" type="ORF">BBG20_23950</name>
    <name evidence="3" type="ORF">C9382_14885</name>
</gene>
<evidence type="ECO:0000256" key="1">
    <source>
        <dbReference type="SAM" id="Phobius"/>
    </source>
</evidence>
<comment type="caution">
    <text evidence="3">The sequence shown here is derived from an EMBL/GenBank/DDBJ whole genome shotgun (WGS) entry which is preliminary data.</text>
</comment>
<dbReference type="EMBL" id="MAUE01000038">
    <property type="protein sequence ID" value="OCW21705.1"/>
    <property type="molecule type" value="Genomic_DNA"/>
</dbReference>
<sequence>MQDKLLRPLLFNAVLWLCGITLLFTVRDIIGRFNAPIDDGVLDLALVLAAYVLLFLLEPIRCRISRHMRKHLQRRARRHTH</sequence>
<proteinExistence type="predicted"/>
<reference evidence="3 5" key="2">
    <citation type="submission" date="2018-03" db="EMBL/GenBank/DDBJ databases">
        <title>Diversity of bacteria associated with corn roots inoculated with woodland soils in Canada, and Description of Pseudomonas aylmerense sp. nov.</title>
        <authorList>
            <person name="Tambong J.T."/>
            <person name="Xu R."/>
            <person name="Tchagang C."/>
        </authorList>
    </citation>
    <scope>NUCLEOTIDE SEQUENCE [LARGE SCALE GENOMIC DNA]</scope>
    <source>
        <strain evidence="3 5">S1E44</strain>
    </source>
</reference>
<keyword evidence="1" id="KW-0472">Membrane</keyword>
<dbReference type="RefSeq" id="WP_065907829.1">
    <property type="nucleotide sequence ID" value="NZ_MAUE01000038.1"/>
</dbReference>
<evidence type="ECO:0000313" key="3">
    <source>
        <dbReference type="EMBL" id="PTC28347.1"/>
    </source>
</evidence>
<dbReference type="EMBL" id="PYWW01000036">
    <property type="protein sequence ID" value="PTC28347.1"/>
    <property type="molecule type" value="Genomic_DNA"/>
</dbReference>
<evidence type="ECO:0000313" key="4">
    <source>
        <dbReference type="Proteomes" id="UP000095081"/>
    </source>
</evidence>
<keyword evidence="4" id="KW-1185">Reference proteome</keyword>
<evidence type="ECO:0000313" key="5">
    <source>
        <dbReference type="Proteomes" id="UP000240571"/>
    </source>
</evidence>
<name>A0A2T4FY79_9PSED</name>
<protein>
    <submittedName>
        <fullName evidence="3">Uncharacterized protein</fullName>
    </submittedName>
</protein>
<dbReference type="Proteomes" id="UP000240571">
    <property type="component" value="Unassembled WGS sequence"/>
</dbReference>
<feature type="transmembrane region" description="Helical" evidence="1">
    <location>
        <begin position="9"/>
        <end position="30"/>
    </location>
</feature>
<organism evidence="3 5">
    <name type="scientific">Pseudomonas aylmerensis</name>
    <dbReference type="NCBI Taxonomy" id="1869229"/>
    <lineage>
        <taxon>Bacteria</taxon>
        <taxon>Pseudomonadati</taxon>
        <taxon>Pseudomonadota</taxon>
        <taxon>Gammaproteobacteria</taxon>
        <taxon>Pseudomonadales</taxon>
        <taxon>Pseudomonadaceae</taxon>
        <taxon>Pseudomonas</taxon>
    </lineage>
</organism>
<keyword evidence="1" id="KW-0812">Transmembrane</keyword>
<dbReference type="Proteomes" id="UP000095081">
    <property type="component" value="Unassembled WGS sequence"/>
</dbReference>
<reference evidence="2 4" key="1">
    <citation type="submission" date="2016-06" db="EMBL/GenBank/DDBJ databases">
        <title>Draft genome sequence of Pseudomonas sp. S1E40, a novel strain antagonistic activity to fungal plant pathogen.</title>
        <authorList>
            <person name="Tambong J.T."/>
            <person name="Tchagang C."/>
            <person name="Xu R."/>
        </authorList>
    </citation>
    <scope>NUCLEOTIDE SEQUENCE [LARGE SCALE GENOMIC DNA]</scope>
    <source>
        <strain evidence="2 4">S1E40</strain>
    </source>
</reference>
<feature type="transmembrane region" description="Helical" evidence="1">
    <location>
        <begin position="42"/>
        <end position="60"/>
    </location>
</feature>
<keyword evidence="1" id="KW-1133">Transmembrane helix</keyword>
<dbReference type="AlphaFoldDB" id="A0A2T4FY79"/>
<dbReference type="OrthoDB" id="7029287at2"/>